<dbReference type="AlphaFoldDB" id="D0MH40"/>
<comment type="pathway">
    <text evidence="1 8">Amino-acid biosynthesis; L-lysine biosynthesis via DAP pathway; (S)-tetrahydrodipicolinate from L-aspartate: step 1/4.</text>
</comment>
<dbReference type="Pfam" id="PF00696">
    <property type="entry name" value="AA_kinase"/>
    <property type="match status" value="1"/>
</dbReference>
<dbReference type="NCBIfam" id="TIGR00657">
    <property type="entry name" value="asp_kinases"/>
    <property type="match status" value="1"/>
</dbReference>
<dbReference type="UniPathway" id="UPA00050">
    <property type="reaction ID" value="UER00461"/>
</dbReference>
<feature type="domain" description="Aspartate/glutamate/uridylate kinase" evidence="9">
    <location>
        <begin position="2"/>
        <end position="281"/>
    </location>
</feature>
<accession>D0MH40</accession>
<protein>
    <recommendedName>
        <fullName evidence="7">Aspartokinase</fullName>
        <ecNumber evidence="7">2.7.2.4</ecNumber>
    </recommendedName>
</protein>
<sequence length="303" mass="32768">MLKFGGTSVGSAELVARVADLIVEATTTHRVVVVVSAAAGVTNELVAAWDALQQGTLDMPALLARLRQRHRALAQVLSEHVALRRSYLATLEETLVRLARLLEVARHDPDSAWRDEVLAVGERLMAPLLAAVLRARGVAAFAQDAIALICTDAQYGEANVDLEATRERVQRWFARIGRQTVPVVTGFIGATPDGRTTTLGRGGSDYSAALLAALLGAEVLERWTDVDGLYTEDPRKSPDARRYQTLVLEEAWAWNHAGKLGMHRKALDPLVAAGIPVHIRSTMAPERPGTWLLPADAPQSLTG</sequence>
<reference evidence="10 11" key="1">
    <citation type="journal article" date="2009" name="Stand. Genomic Sci.">
        <title>Complete genome sequence of Rhodothermus marinus type strain (R-10).</title>
        <authorList>
            <person name="Nolan M."/>
            <person name="Tindall B.J."/>
            <person name="Pomrenke H."/>
            <person name="Lapidus A."/>
            <person name="Copeland A."/>
            <person name="Glavina Del Rio T."/>
            <person name="Lucas S."/>
            <person name="Chen F."/>
            <person name="Tice H."/>
            <person name="Cheng J.F."/>
            <person name="Saunders E."/>
            <person name="Han C."/>
            <person name="Bruce D."/>
            <person name="Goodwin L."/>
            <person name="Chain P."/>
            <person name="Pitluck S."/>
            <person name="Ovchinikova G."/>
            <person name="Pati A."/>
            <person name="Ivanova N."/>
            <person name="Mavromatis K."/>
            <person name="Chen A."/>
            <person name="Palaniappan K."/>
            <person name="Land M."/>
            <person name="Hauser L."/>
            <person name="Chang Y.J."/>
            <person name="Jeffries C.D."/>
            <person name="Brettin T."/>
            <person name="Goker M."/>
            <person name="Bristow J."/>
            <person name="Eisen J.A."/>
            <person name="Markowitz V."/>
            <person name="Hugenholtz P."/>
            <person name="Kyrpides N.C."/>
            <person name="Klenk H.P."/>
            <person name="Detter J.C."/>
        </authorList>
    </citation>
    <scope>NUCLEOTIDE SEQUENCE [LARGE SCALE GENOMIC DNA]</scope>
    <source>
        <strain evidence="11">ATCC 43812 / DSM 4252 / R-10</strain>
    </source>
</reference>
<dbReference type="PROSITE" id="PS00324">
    <property type="entry name" value="ASPARTOKINASE"/>
    <property type="match status" value="1"/>
</dbReference>
<evidence type="ECO:0000256" key="6">
    <source>
        <dbReference type="ARBA" id="ARBA00022840"/>
    </source>
</evidence>
<proteinExistence type="inferred from homology"/>
<evidence type="ECO:0000256" key="7">
    <source>
        <dbReference type="RuleBase" id="RU003448"/>
    </source>
</evidence>
<evidence type="ECO:0000259" key="9">
    <source>
        <dbReference type="Pfam" id="PF00696"/>
    </source>
</evidence>
<dbReference type="InterPro" id="IPR036393">
    <property type="entry name" value="AceGlu_kinase-like_sf"/>
</dbReference>
<keyword evidence="6" id="KW-0067">ATP-binding</keyword>
<keyword evidence="5 7" id="KW-0418">Kinase</keyword>
<keyword evidence="3 7" id="KW-0808">Transferase</keyword>
<evidence type="ECO:0000313" key="10">
    <source>
        <dbReference type="EMBL" id="ACY47825.1"/>
    </source>
</evidence>
<keyword evidence="4" id="KW-0547">Nucleotide-binding</keyword>
<evidence type="ECO:0000256" key="5">
    <source>
        <dbReference type="ARBA" id="ARBA00022777"/>
    </source>
</evidence>
<dbReference type="InterPro" id="IPR001048">
    <property type="entry name" value="Asp/Glu/Uridylate_kinase"/>
</dbReference>
<comment type="pathway">
    <text evidence="8">Amino-acid biosynthesis; L-threonine biosynthesis; L-threonine from L-aspartate: step 1/5.</text>
</comment>
<dbReference type="GO" id="GO:0009088">
    <property type="term" value="P:threonine biosynthetic process"/>
    <property type="evidence" value="ECO:0007669"/>
    <property type="project" value="UniProtKB-UniPathway"/>
</dbReference>
<dbReference type="OrthoDB" id="9799110at2"/>
<dbReference type="InterPro" id="IPR001341">
    <property type="entry name" value="Asp_kinase"/>
</dbReference>
<dbReference type="SUPFAM" id="SSF53633">
    <property type="entry name" value="Carbamate kinase-like"/>
    <property type="match status" value="1"/>
</dbReference>
<comment type="catalytic activity">
    <reaction evidence="7">
        <text>L-aspartate + ATP = 4-phospho-L-aspartate + ADP</text>
        <dbReference type="Rhea" id="RHEA:23776"/>
        <dbReference type="ChEBI" id="CHEBI:29991"/>
        <dbReference type="ChEBI" id="CHEBI:30616"/>
        <dbReference type="ChEBI" id="CHEBI:57535"/>
        <dbReference type="ChEBI" id="CHEBI:456216"/>
        <dbReference type="EC" id="2.7.2.4"/>
    </reaction>
</comment>
<dbReference type="PANTHER" id="PTHR21499:SF59">
    <property type="entry name" value="ASPARTOKINASE"/>
    <property type="match status" value="1"/>
</dbReference>
<evidence type="ECO:0000313" key="11">
    <source>
        <dbReference type="Proteomes" id="UP000002221"/>
    </source>
</evidence>
<dbReference type="STRING" id="518766.Rmar_0931"/>
<keyword evidence="11" id="KW-1185">Reference proteome</keyword>
<dbReference type="GO" id="GO:0005524">
    <property type="term" value="F:ATP binding"/>
    <property type="evidence" value="ECO:0007669"/>
    <property type="project" value="UniProtKB-KW"/>
</dbReference>
<evidence type="ECO:0000256" key="3">
    <source>
        <dbReference type="ARBA" id="ARBA00022679"/>
    </source>
</evidence>
<dbReference type="GO" id="GO:0009089">
    <property type="term" value="P:lysine biosynthetic process via diaminopimelate"/>
    <property type="evidence" value="ECO:0007669"/>
    <property type="project" value="UniProtKB-UniPathway"/>
</dbReference>
<evidence type="ECO:0000256" key="2">
    <source>
        <dbReference type="ARBA" id="ARBA00010122"/>
    </source>
</evidence>
<organism evidence="10 11">
    <name type="scientific">Rhodothermus marinus (strain ATCC 43812 / DSM 4252 / R-10)</name>
    <name type="common">Rhodothermus obamensis</name>
    <dbReference type="NCBI Taxonomy" id="518766"/>
    <lineage>
        <taxon>Bacteria</taxon>
        <taxon>Pseudomonadati</taxon>
        <taxon>Rhodothermota</taxon>
        <taxon>Rhodothermia</taxon>
        <taxon>Rhodothermales</taxon>
        <taxon>Rhodothermaceae</taxon>
        <taxon>Rhodothermus</taxon>
    </lineage>
</organism>
<dbReference type="GO" id="GO:0004072">
    <property type="term" value="F:aspartate kinase activity"/>
    <property type="evidence" value="ECO:0007669"/>
    <property type="project" value="UniProtKB-EC"/>
</dbReference>
<evidence type="ECO:0000256" key="8">
    <source>
        <dbReference type="RuleBase" id="RU004249"/>
    </source>
</evidence>
<dbReference type="GO" id="GO:0005829">
    <property type="term" value="C:cytosol"/>
    <property type="evidence" value="ECO:0007669"/>
    <property type="project" value="TreeGrafter"/>
</dbReference>
<dbReference type="HOGENOM" id="CLU_009116_6_3_10"/>
<comment type="pathway">
    <text evidence="8">Amino-acid biosynthesis; L-methionine biosynthesis via de novo pathway; L-homoserine from L-aspartate: step 1/3.</text>
</comment>
<evidence type="ECO:0000256" key="4">
    <source>
        <dbReference type="ARBA" id="ARBA00022741"/>
    </source>
</evidence>
<dbReference type="EC" id="2.7.2.4" evidence="7"/>
<name>D0MH40_RHOM4</name>
<dbReference type="InterPro" id="IPR018042">
    <property type="entry name" value="Aspartate_kinase_CS"/>
</dbReference>
<dbReference type="GO" id="GO:0009090">
    <property type="term" value="P:homoserine biosynthetic process"/>
    <property type="evidence" value="ECO:0007669"/>
    <property type="project" value="TreeGrafter"/>
</dbReference>
<keyword evidence="8" id="KW-0028">Amino-acid biosynthesis</keyword>
<comment type="similarity">
    <text evidence="2 7">Belongs to the aspartokinase family.</text>
</comment>
<dbReference type="UniPathway" id="UPA00034">
    <property type="reaction ID" value="UER00015"/>
</dbReference>
<dbReference type="eggNOG" id="COG0527">
    <property type="taxonomic scope" value="Bacteria"/>
</dbReference>
<dbReference type="UniPathway" id="UPA00051">
    <property type="reaction ID" value="UER00462"/>
</dbReference>
<dbReference type="PANTHER" id="PTHR21499">
    <property type="entry name" value="ASPARTATE KINASE"/>
    <property type="match status" value="1"/>
</dbReference>
<dbReference type="Gene3D" id="3.40.1160.10">
    <property type="entry name" value="Acetylglutamate kinase-like"/>
    <property type="match status" value="1"/>
</dbReference>
<gene>
    <name evidence="10" type="ordered locus">Rmar_0931</name>
</gene>
<dbReference type="EMBL" id="CP001807">
    <property type="protein sequence ID" value="ACY47825.1"/>
    <property type="molecule type" value="Genomic_DNA"/>
</dbReference>
<dbReference type="KEGG" id="rmr:Rmar_0931"/>
<evidence type="ECO:0000256" key="1">
    <source>
        <dbReference type="ARBA" id="ARBA00004766"/>
    </source>
</evidence>
<dbReference type="Proteomes" id="UP000002221">
    <property type="component" value="Chromosome"/>
</dbReference>